<keyword evidence="2" id="KW-0472">Membrane</keyword>
<dbReference type="OrthoDB" id="251046at2"/>
<keyword evidence="2" id="KW-1133">Transmembrane helix</keyword>
<dbReference type="Proteomes" id="UP000239388">
    <property type="component" value="Unassembled WGS sequence"/>
</dbReference>
<organism evidence="3 4">
    <name type="scientific">Blastopirellula marina</name>
    <dbReference type="NCBI Taxonomy" id="124"/>
    <lineage>
        <taxon>Bacteria</taxon>
        <taxon>Pseudomonadati</taxon>
        <taxon>Planctomycetota</taxon>
        <taxon>Planctomycetia</taxon>
        <taxon>Pirellulales</taxon>
        <taxon>Pirellulaceae</taxon>
        <taxon>Blastopirellula</taxon>
    </lineage>
</organism>
<feature type="transmembrane region" description="Helical" evidence="2">
    <location>
        <begin position="20"/>
        <end position="40"/>
    </location>
</feature>
<keyword evidence="2" id="KW-0812">Transmembrane</keyword>
<evidence type="ECO:0000313" key="4">
    <source>
        <dbReference type="Proteomes" id="UP000239388"/>
    </source>
</evidence>
<protein>
    <submittedName>
        <fullName evidence="3">Uncharacterized protein</fullName>
    </submittedName>
</protein>
<sequence length="305" mass="35098">MRRRRRSNSADSLELLLDTICNTFGGVLFIAILVVILLRMTGESSDEEQTPSIAPEQFQEFQNRLTSLTREISLLQKNRSGQQRLAEKFAEQEVRDQIITRNTLQEAFNDLAREYNQQLAENAGQSHLIEKTRSENFQTDKDLQETQAKLEDLQRELVEERNSRVQKMRSPVVRSSGFKSEVGVILRYGRMYVWHRYNRAGTRLGLNTDEFVVVGKEGNSMITQPIPTAGIPLREDSFSRGKLQERLRQFSPRSNIIAVIVRPDSYRQFSILRDVLLNEGFEYRLMPMNEKAEVADRGGLGGKVQ</sequence>
<dbReference type="RefSeq" id="WP_105358593.1">
    <property type="nucleotide sequence ID" value="NZ_PUIB01000025.1"/>
</dbReference>
<feature type="coiled-coil region" evidence="1">
    <location>
        <begin position="58"/>
        <end position="170"/>
    </location>
</feature>
<reference evidence="3 4" key="1">
    <citation type="submission" date="2018-02" db="EMBL/GenBank/DDBJ databases">
        <title>Comparative genomes isolates from brazilian mangrove.</title>
        <authorList>
            <person name="Araujo J.E."/>
            <person name="Taketani R.G."/>
            <person name="Silva M.C.P."/>
            <person name="Loureco M.V."/>
            <person name="Andreote F.D."/>
        </authorList>
    </citation>
    <scope>NUCLEOTIDE SEQUENCE [LARGE SCALE GENOMIC DNA]</scope>
    <source>
        <strain evidence="3 4">NAP PRIS-MGV</strain>
    </source>
</reference>
<gene>
    <name evidence="3" type="ORF">C5Y98_25295</name>
</gene>
<proteinExistence type="predicted"/>
<dbReference type="AlphaFoldDB" id="A0A2S8F7T2"/>
<name>A0A2S8F7T2_9BACT</name>
<evidence type="ECO:0000256" key="2">
    <source>
        <dbReference type="SAM" id="Phobius"/>
    </source>
</evidence>
<accession>A0A2S8F7T2</accession>
<evidence type="ECO:0000256" key="1">
    <source>
        <dbReference type="SAM" id="Coils"/>
    </source>
</evidence>
<dbReference type="EMBL" id="PUIB01000025">
    <property type="protein sequence ID" value="PQO28217.1"/>
    <property type="molecule type" value="Genomic_DNA"/>
</dbReference>
<comment type="caution">
    <text evidence="3">The sequence shown here is derived from an EMBL/GenBank/DDBJ whole genome shotgun (WGS) entry which is preliminary data.</text>
</comment>
<keyword evidence="1" id="KW-0175">Coiled coil</keyword>
<evidence type="ECO:0000313" key="3">
    <source>
        <dbReference type="EMBL" id="PQO28217.1"/>
    </source>
</evidence>